<dbReference type="NCBIfam" id="TIGR01122">
    <property type="entry name" value="ilvE_I"/>
    <property type="match status" value="1"/>
</dbReference>
<dbReference type="InterPro" id="IPR005785">
    <property type="entry name" value="B_amino_transI"/>
</dbReference>
<evidence type="ECO:0000256" key="8">
    <source>
        <dbReference type="ARBA" id="ARBA00048798"/>
    </source>
</evidence>
<keyword evidence="10" id="KW-0028">Amino-acid biosynthesis</keyword>
<comment type="pathway">
    <text evidence="3 10">Amino-acid biosynthesis; L-leucine biosynthesis; L-leucine from 3-methyl-2-oxobutanoate: step 4/4.</text>
</comment>
<dbReference type="PANTHER" id="PTHR42743:SF11">
    <property type="entry name" value="AMINODEOXYCHORISMATE LYASE"/>
    <property type="match status" value="1"/>
</dbReference>
<dbReference type="Gene3D" id="3.30.470.10">
    <property type="match status" value="1"/>
</dbReference>
<evidence type="ECO:0000256" key="9">
    <source>
        <dbReference type="ARBA" id="ARBA00049229"/>
    </source>
</evidence>
<comment type="cofactor">
    <cofactor evidence="10">
        <name>pyridoxal 5'-phosphate</name>
        <dbReference type="ChEBI" id="CHEBI:597326"/>
    </cofactor>
</comment>
<evidence type="ECO:0000313" key="12">
    <source>
        <dbReference type="Proteomes" id="UP001597118"/>
    </source>
</evidence>
<dbReference type="CDD" id="cd00449">
    <property type="entry name" value="PLPDE_IV"/>
    <property type="match status" value="1"/>
</dbReference>
<organism evidence="11 12">
    <name type="scientific">Pseudopedobacter beijingensis</name>
    <dbReference type="NCBI Taxonomy" id="1207056"/>
    <lineage>
        <taxon>Bacteria</taxon>
        <taxon>Pseudomonadati</taxon>
        <taxon>Bacteroidota</taxon>
        <taxon>Sphingobacteriia</taxon>
        <taxon>Sphingobacteriales</taxon>
        <taxon>Sphingobacteriaceae</taxon>
        <taxon>Pseudopedobacter</taxon>
    </lineage>
</organism>
<protein>
    <recommendedName>
        <fullName evidence="10">Branched-chain-amino-acid aminotransferase</fullName>
        <shortName evidence="10">BCAT</shortName>
        <ecNumber evidence="10">2.6.1.42</ecNumber>
    </recommendedName>
</protein>
<evidence type="ECO:0000256" key="2">
    <source>
        <dbReference type="ARBA" id="ARBA00004931"/>
    </source>
</evidence>
<dbReference type="InterPro" id="IPR043132">
    <property type="entry name" value="BCAT-like_C"/>
</dbReference>
<dbReference type="SUPFAM" id="SSF56752">
    <property type="entry name" value="D-aminoacid aminotransferase-like PLP-dependent enzymes"/>
    <property type="match status" value="1"/>
</dbReference>
<name>A0ABW4I950_9SPHI</name>
<evidence type="ECO:0000256" key="3">
    <source>
        <dbReference type="ARBA" id="ARBA00005072"/>
    </source>
</evidence>
<evidence type="ECO:0000256" key="1">
    <source>
        <dbReference type="ARBA" id="ARBA00004824"/>
    </source>
</evidence>
<dbReference type="InterPro" id="IPR043131">
    <property type="entry name" value="BCAT-like_N"/>
</dbReference>
<keyword evidence="10" id="KW-0663">Pyridoxal phosphate</keyword>
<evidence type="ECO:0000256" key="6">
    <source>
        <dbReference type="ARBA" id="ARBA00022679"/>
    </source>
</evidence>
<proteinExistence type="inferred from homology"/>
<keyword evidence="10" id="KW-0100">Branched-chain amino acid biosynthesis</keyword>
<reference evidence="12" key="1">
    <citation type="journal article" date="2019" name="Int. J. Syst. Evol. Microbiol.">
        <title>The Global Catalogue of Microorganisms (GCM) 10K type strain sequencing project: providing services to taxonomists for standard genome sequencing and annotation.</title>
        <authorList>
            <consortium name="The Broad Institute Genomics Platform"/>
            <consortium name="The Broad Institute Genome Sequencing Center for Infectious Disease"/>
            <person name="Wu L."/>
            <person name="Ma J."/>
        </authorList>
    </citation>
    <scope>NUCLEOTIDE SEQUENCE [LARGE SCALE GENOMIC DNA]</scope>
    <source>
        <strain evidence="12">CCUG 53762</strain>
    </source>
</reference>
<evidence type="ECO:0000313" key="11">
    <source>
        <dbReference type="EMBL" id="MFD1628577.1"/>
    </source>
</evidence>
<sequence>MKKFIYSKGKFVESDSTGIDIFSQSIHYGFGVFEGMRSYITDHGIKIFKAKEHFERLLKSCEKIGIPFKADIYDLIRASYHLLELNKLDNAYIRPIVTTGRGMDLKVNDTAEITIIAWEWDFYNGNKLLSTCISPHRRPSPTTSPINAKITGNYINSIIATTDAVNRGFDDAIQLDERGYVAETPGANLFCEKDGIIYTPAVSDYILPGITRNTIIKIAHSLEIEVVEKNISPEEFIDADSAFLCSTAAEVVGIGSVDNIPFRLNFEDSVGATLQRAYKKLVLDKLSYKVII</sequence>
<evidence type="ECO:0000256" key="5">
    <source>
        <dbReference type="ARBA" id="ARBA00022576"/>
    </source>
</evidence>
<comment type="similarity">
    <text evidence="4 10">Belongs to the class-IV pyridoxal-phosphate-dependent aminotransferase family.</text>
</comment>
<evidence type="ECO:0000256" key="7">
    <source>
        <dbReference type="ARBA" id="ARBA00048212"/>
    </source>
</evidence>
<dbReference type="InterPro" id="IPR036038">
    <property type="entry name" value="Aminotransferase-like"/>
</dbReference>
<comment type="catalytic activity">
    <reaction evidence="8 10">
        <text>L-isoleucine + 2-oxoglutarate = (S)-3-methyl-2-oxopentanoate + L-glutamate</text>
        <dbReference type="Rhea" id="RHEA:24801"/>
        <dbReference type="ChEBI" id="CHEBI:16810"/>
        <dbReference type="ChEBI" id="CHEBI:29985"/>
        <dbReference type="ChEBI" id="CHEBI:35146"/>
        <dbReference type="ChEBI" id="CHEBI:58045"/>
        <dbReference type="EC" id="2.6.1.42"/>
    </reaction>
</comment>
<comment type="pathway">
    <text evidence="1 10">Amino-acid biosynthesis; L-isoleucine biosynthesis; L-isoleucine from 2-oxobutanoate: step 4/4.</text>
</comment>
<evidence type="ECO:0000256" key="10">
    <source>
        <dbReference type="RuleBase" id="RU364094"/>
    </source>
</evidence>
<dbReference type="InterPro" id="IPR050571">
    <property type="entry name" value="Class-IV_PLP-Dep_Aminotrnsfr"/>
</dbReference>
<keyword evidence="6 10" id="KW-0808">Transferase</keyword>
<dbReference type="InterPro" id="IPR001544">
    <property type="entry name" value="Aminotrans_IV"/>
</dbReference>
<dbReference type="EMBL" id="JBHUDG010000002">
    <property type="protein sequence ID" value="MFD1628577.1"/>
    <property type="molecule type" value="Genomic_DNA"/>
</dbReference>
<dbReference type="Pfam" id="PF01063">
    <property type="entry name" value="Aminotran_4"/>
    <property type="match status" value="1"/>
</dbReference>
<comment type="catalytic activity">
    <reaction evidence="9 10">
        <text>L-leucine + 2-oxoglutarate = 4-methyl-2-oxopentanoate + L-glutamate</text>
        <dbReference type="Rhea" id="RHEA:18321"/>
        <dbReference type="ChEBI" id="CHEBI:16810"/>
        <dbReference type="ChEBI" id="CHEBI:17865"/>
        <dbReference type="ChEBI" id="CHEBI:29985"/>
        <dbReference type="ChEBI" id="CHEBI:57427"/>
        <dbReference type="EC" id="2.6.1.42"/>
    </reaction>
</comment>
<dbReference type="EC" id="2.6.1.42" evidence="10"/>
<dbReference type="PANTHER" id="PTHR42743">
    <property type="entry name" value="AMINO-ACID AMINOTRANSFERASE"/>
    <property type="match status" value="1"/>
</dbReference>
<evidence type="ECO:0000256" key="4">
    <source>
        <dbReference type="ARBA" id="ARBA00009320"/>
    </source>
</evidence>
<comment type="function">
    <text evidence="10">Acts on leucine, isoleucine and valine.</text>
</comment>
<dbReference type="GO" id="GO:0004084">
    <property type="term" value="F:branched-chain-amino-acid transaminase activity"/>
    <property type="evidence" value="ECO:0007669"/>
    <property type="project" value="UniProtKB-EC"/>
</dbReference>
<dbReference type="RefSeq" id="WP_379660961.1">
    <property type="nucleotide sequence ID" value="NZ_JBHUDG010000002.1"/>
</dbReference>
<keyword evidence="5 10" id="KW-0032">Aminotransferase</keyword>
<accession>A0ABW4I950</accession>
<keyword evidence="12" id="KW-1185">Reference proteome</keyword>
<comment type="catalytic activity">
    <reaction evidence="7 10">
        <text>L-valine + 2-oxoglutarate = 3-methyl-2-oxobutanoate + L-glutamate</text>
        <dbReference type="Rhea" id="RHEA:24813"/>
        <dbReference type="ChEBI" id="CHEBI:11851"/>
        <dbReference type="ChEBI" id="CHEBI:16810"/>
        <dbReference type="ChEBI" id="CHEBI:29985"/>
        <dbReference type="ChEBI" id="CHEBI:57762"/>
        <dbReference type="EC" id="2.6.1.42"/>
    </reaction>
</comment>
<dbReference type="Proteomes" id="UP001597118">
    <property type="component" value="Unassembled WGS sequence"/>
</dbReference>
<comment type="caution">
    <text evidence="11">The sequence shown here is derived from an EMBL/GenBank/DDBJ whole genome shotgun (WGS) entry which is preliminary data.</text>
</comment>
<gene>
    <name evidence="10 11" type="primary">ilvE</name>
    <name evidence="11" type="ORF">ACFSAH_01740</name>
</gene>
<dbReference type="Gene3D" id="3.20.10.10">
    <property type="entry name" value="D-amino Acid Aminotransferase, subunit A, domain 2"/>
    <property type="match status" value="1"/>
</dbReference>
<comment type="pathway">
    <text evidence="2 10">Amino-acid biosynthesis; L-valine biosynthesis; L-valine from pyruvate: step 4/4.</text>
</comment>